<dbReference type="GO" id="GO:0005886">
    <property type="term" value="C:plasma membrane"/>
    <property type="evidence" value="ECO:0007669"/>
    <property type="project" value="UniProtKB-SubCell"/>
</dbReference>
<dbReference type="PATRIC" id="fig|270351.10.peg.6479"/>
<keyword evidence="10 18" id="KW-0418">Kinase</keyword>
<dbReference type="InterPro" id="IPR050980">
    <property type="entry name" value="2C_sensor_his_kinase"/>
</dbReference>
<dbReference type="EMBL" id="AP014705">
    <property type="protein sequence ID" value="BAQ49408.1"/>
    <property type="molecule type" value="Genomic_DNA"/>
</dbReference>
<keyword evidence="6" id="KW-0597">Phosphoprotein</keyword>
<keyword evidence="12 15" id="KW-1133">Transmembrane helix</keyword>
<evidence type="ECO:0000256" key="14">
    <source>
        <dbReference type="ARBA" id="ARBA00023136"/>
    </source>
</evidence>
<keyword evidence="9" id="KW-0547">Nucleotide-binding</keyword>
<dbReference type="EC" id="2.7.13.3" evidence="3"/>
<dbReference type="CDD" id="cd00082">
    <property type="entry name" value="HisKA"/>
    <property type="match status" value="1"/>
</dbReference>
<dbReference type="OrthoDB" id="9804645at2"/>
<keyword evidence="5" id="KW-0997">Cell inner membrane</keyword>
<evidence type="ECO:0000256" key="1">
    <source>
        <dbReference type="ARBA" id="ARBA00000085"/>
    </source>
</evidence>
<evidence type="ECO:0000256" key="11">
    <source>
        <dbReference type="ARBA" id="ARBA00022840"/>
    </source>
</evidence>
<keyword evidence="18" id="KW-0614">Plasmid</keyword>
<dbReference type="KEGG" id="maqu:Maq22A_1p35945"/>
<name>A0A0C6FM01_9HYPH</name>
<dbReference type="InterPro" id="IPR036890">
    <property type="entry name" value="HATPase_C_sf"/>
</dbReference>
<dbReference type="GO" id="GO:0000155">
    <property type="term" value="F:phosphorelay sensor kinase activity"/>
    <property type="evidence" value="ECO:0007669"/>
    <property type="project" value="InterPro"/>
</dbReference>
<dbReference type="InterPro" id="IPR036097">
    <property type="entry name" value="HisK_dim/P_sf"/>
</dbReference>
<evidence type="ECO:0000256" key="8">
    <source>
        <dbReference type="ARBA" id="ARBA00022692"/>
    </source>
</evidence>
<dbReference type="PROSITE" id="PS50885">
    <property type="entry name" value="HAMP"/>
    <property type="match status" value="1"/>
</dbReference>
<keyword evidence="11" id="KW-0067">ATP-binding</keyword>
<evidence type="ECO:0000313" key="19">
    <source>
        <dbReference type="Proteomes" id="UP000061432"/>
    </source>
</evidence>
<dbReference type="SMART" id="SM00304">
    <property type="entry name" value="HAMP"/>
    <property type="match status" value="1"/>
</dbReference>
<dbReference type="Pfam" id="PF02518">
    <property type="entry name" value="HATPase_c"/>
    <property type="match status" value="1"/>
</dbReference>
<evidence type="ECO:0000259" key="16">
    <source>
        <dbReference type="PROSITE" id="PS50109"/>
    </source>
</evidence>
<dbReference type="AlphaFoldDB" id="A0A0C6FM01"/>
<dbReference type="InterPro" id="IPR003661">
    <property type="entry name" value="HisK_dim/P_dom"/>
</dbReference>
<dbReference type="SMART" id="SM00387">
    <property type="entry name" value="HATPase_c"/>
    <property type="match status" value="1"/>
</dbReference>
<keyword evidence="8 15" id="KW-0812">Transmembrane</keyword>
<dbReference type="PROSITE" id="PS50109">
    <property type="entry name" value="HIS_KIN"/>
    <property type="match status" value="1"/>
</dbReference>
<dbReference type="PANTHER" id="PTHR44936:SF5">
    <property type="entry name" value="SENSOR HISTIDINE KINASE ENVZ"/>
    <property type="match status" value="1"/>
</dbReference>
<evidence type="ECO:0000256" key="9">
    <source>
        <dbReference type="ARBA" id="ARBA00022741"/>
    </source>
</evidence>
<dbReference type="SUPFAM" id="SSF47384">
    <property type="entry name" value="Homodimeric domain of signal transducing histidine kinase"/>
    <property type="match status" value="1"/>
</dbReference>
<dbReference type="GO" id="GO:0005524">
    <property type="term" value="F:ATP binding"/>
    <property type="evidence" value="ECO:0007669"/>
    <property type="project" value="UniProtKB-KW"/>
</dbReference>
<dbReference type="Pfam" id="PF00672">
    <property type="entry name" value="HAMP"/>
    <property type="match status" value="1"/>
</dbReference>
<keyword evidence="4" id="KW-1003">Cell membrane</keyword>
<comment type="catalytic activity">
    <reaction evidence="1">
        <text>ATP + protein L-histidine = ADP + protein N-phospho-L-histidine.</text>
        <dbReference type="EC" id="2.7.13.3"/>
    </reaction>
</comment>
<sequence>MRGVLGLARSLEGRTVVVLLLAVLLVHGGALAIYRLSAAAAADEAFATEVARQLVIAREAVSRRPPEERADEAEALSSNHFEIGWDAPAPARPPDATDPALRDLRDRLLALEPVLGAGLVLNLEAPDEPLHRQDLRGIIPLPDGSALTFRSAHAPSLVPVAPWASLATAMAILVGVAAVVLVHRIAGPLRELTRATGRIGHGAPVRVPEVGPDETRGIGRALNAMQERIHRLVGERTQALAAVSHDLRTPIARLRLRLDHVEDPAGRRAMASDLDDMQAMVDATLAYLGGDADPEPRQVTNVASILMGVADASADAGRAVAYGGPGRALATVRPVAFRRALENLVDNGVRYGARVRIALAAEETALVMRIDDDGPGIPACDVARAFEPFTRLEGSRNRNTGGTGLGLTIARRAVEAEGGTLILTTRPEGGLRAEIRVPRAGRGG</sequence>
<dbReference type="InterPro" id="IPR004358">
    <property type="entry name" value="Sig_transdc_His_kin-like_C"/>
</dbReference>
<dbReference type="InterPro" id="IPR005467">
    <property type="entry name" value="His_kinase_dom"/>
</dbReference>
<dbReference type="PANTHER" id="PTHR44936">
    <property type="entry name" value="SENSOR PROTEIN CREC"/>
    <property type="match status" value="1"/>
</dbReference>
<dbReference type="RefSeq" id="WP_060850465.1">
    <property type="nucleotide sequence ID" value="NZ_AP014705.1"/>
</dbReference>
<feature type="domain" description="HAMP" evidence="17">
    <location>
        <begin position="183"/>
        <end position="234"/>
    </location>
</feature>
<feature type="transmembrane region" description="Helical" evidence="15">
    <location>
        <begin position="160"/>
        <end position="182"/>
    </location>
</feature>
<dbReference type="CDD" id="cd06225">
    <property type="entry name" value="HAMP"/>
    <property type="match status" value="1"/>
</dbReference>
<evidence type="ECO:0000259" key="17">
    <source>
        <dbReference type="PROSITE" id="PS50885"/>
    </source>
</evidence>
<evidence type="ECO:0000256" key="4">
    <source>
        <dbReference type="ARBA" id="ARBA00022475"/>
    </source>
</evidence>
<evidence type="ECO:0000313" key="18">
    <source>
        <dbReference type="EMBL" id="BAQ49408.1"/>
    </source>
</evidence>
<keyword evidence="14 15" id="KW-0472">Membrane</keyword>
<gene>
    <name evidence="18" type="primary">baeS</name>
    <name evidence="18" type="ORF">Maq22A_1p35945</name>
</gene>
<evidence type="ECO:0000256" key="10">
    <source>
        <dbReference type="ARBA" id="ARBA00022777"/>
    </source>
</evidence>
<evidence type="ECO:0000256" key="6">
    <source>
        <dbReference type="ARBA" id="ARBA00022553"/>
    </source>
</evidence>
<reference evidence="19" key="2">
    <citation type="submission" date="2015-01" db="EMBL/GenBank/DDBJ databases">
        <title>Complete genome sequence of Methylobacterium aquaticum strain 22A.</title>
        <authorList>
            <person name="Tani A."/>
            <person name="Ogura Y."/>
            <person name="Hayashi T."/>
        </authorList>
    </citation>
    <scope>NUCLEOTIDE SEQUENCE [LARGE SCALE GENOMIC DNA]</scope>
    <source>
        <strain evidence="19">MA-22A</strain>
        <plasmid evidence="19">Plasmid pMaq22A_1p DNA</plasmid>
    </source>
</reference>
<keyword evidence="13" id="KW-0902">Two-component regulatory system</keyword>
<reference evidence="18 19" key="1">
    <citation type="journal article" date="2015" name="Genome Announc.">
        <title>Complete Genome Sequence of Methylobacterium aquaticum Strain 22A, Isolated from Racomitrium japonicum Moss.</title>
        <authorList>
            <person name="Tani A."/>
            <person name="Ogura Y."/>
            <person name="Hayashi T."/>
            <person name="Kimbara K."/>
        </authorList>
    </citation>
    <scope>NUCLEOTIDE SEQUENCE [LARGE SCALE GENOMIC DNA]</scope>
    <source>
        <strain evidence="18 19">MA-22A</strain>
        <plasmid evidence="19">Plasmid pMaq22A_1p DNA</plasmid>
    </source>
</reference>
<dbReference type="Gene3D" id="1.10.287.130">
    <property type="match status" value="1"/>
</dbReference>
<evidence type="ECO:0000256" key="3">
    <source>
        <dbReference type="ARBA" id="ARBA00012438"/>
    </source>
</evidence>
<dbReference type="SUPFAM" id="SSF55874">
    <property type="entry name" value="ATPase domain of HSP90 chaperone/DNA topoisomerase II/histidine kinase"/>
    <property type="match status" value="1"/>
</dbReference>
<dbReference type="InterPro" id="IPR003594">
    <property type="entry name" value="HATPase_dom"/>
</dbReference>
<evidence type="ECO:0000256" key="13">
    <source>
        <dbReference type="ARBA" id="ARBA00023012"/>
    </source>
</evidence>
<evidence type="ECO:0000256" key="7">
    <source>
        <dbReference type="ARBA" id="ARBA00022679"/>
    </source>
</evidence>
<proteinExistence type="predicted"/>
<organism evidence="18 19">
    <name type="scientific">Methylobacterium aquaticum</name>
    <dbReference type="NCBI Taxonomy" id="270351"/>
    <lineage>
        <taxon>Bacteria</taxon>
        <taxon>Pseudomonadati</taxon>
        <taxon>Pseudomonadota</taxon>
        <taxon>Alphaproteobacteria</taxon>
        <taxon>Hyphomicrobiales</taxon>
        <taxon>Methylobacteriaceae</taxon>
        <taxon>Methylobacterium</taxon>
    </lineage>
</organism>
<protein>
    <recommendedName>
        <fullName evidence="3">histidine kinase</fullName>
        <ecNumber evidence="3">2.7.13.3</ecNumber>
    </recommendedName>
</protein>
<dbReference type="InterPro" id="IPR003660">
    <property type="entry name" value="HAMP_dom"/>
</dbReference>
<evidence type="ECO:0000256" key="5">
    <source>
        <dbReference type="ARBA" id="ARBA00022519"/>
    </source>
</evidence>
<evidence type="ECO:0000256" key="15">
    <source>
        <dbReference type="SAM" id="Phobius"/>
    </source>
</evidence>
<keyword evidence="7" id="KW-0808">Transferase</keyword>
<evidence type="ECO:0000256" key="2">
    <source>
        <dbReference type="ARBA" id="ARBA00004429"/>
    </source>
</evidence>
<feature type="domain" description="Histidine kinase" evidence="16">
    <location>
        <begin position="242"/>
        <end position="441"/>
    </location>
</feature>
<dbReference type="Proteomes" id="UP000061432">
    <property type="component" value="Plasmid pMaq22A_1p"/>
</dbReference>
<accession>A0A0C6FM01</accession>
<dbReference type="PRINTS" id="PR00344">
    <property type="entry name" value="BCTRLSENSOR"/>
</dbReference>
<dbReference type="Gene3D" id="3.30.565.10">
    <property type="entry name" value="Histidine kinase-like ATPase, C-terminal domain"/>
    <property type="match status" value="1"/>
</dbReference>
<comment type="subcellular location">
    <subcellularLocation>
        <location evidence="2">Cell inner membrane</location>
        <topology evidence="2">Multi-pass membrane protein</topology>
    </subcellularLocation>
</comment>
<evidence type="ECO:0000256" key="12">
    <source>
        <dbReference type="ARBA" id="ARBA00022989"/>
    </source>
</evidence>
<geneLocation type="plasmid" evidence="19">
    <name>pMaq22A_1p DNA</name>
</geneLocation>